<evidence type="ECO:0000313" key="10">
    <source>
        <dbReference type="Proteomes" id="UP000652074"/>
    </source>
</evidence>
<comment type="caution">
    <text evidence="9">The sequence shown here is derived from an EMBL/GenBank/DDBJ whole genome shotgun (WGS) entry which is preliminary data.</text>
</comment>
<dbReference type="Pfam" id="PF03547">
    <property type="entry name" value="Mem_trans"/>
    <property type="match status" value="1"/>
</dbReference>
<keyword evidence="6 8" id="KW-1133">Transmembrane helix</keyword>
<feature type="transmembrane region" description="Helical" evidence="8">
    <location>
        <begin position="298"/>
        <end position="321"/>
    </location>
</feature>
<accession>A0ABX1MLC2</accession>
<dbReference type="PANTHER" id="PTHR36838">
    <property type="entry name" value="AUXIN EFFLUX CARRIER FAMILY PROTEIN"/>
    <property type="match status" value="1"/>
</dbReference>
<evidence type="ECO:0000256" key="7">
    <source>
        <dbReference type="ARBA" id="ARBA00023136"/>
    </source>
</evidence>
<comment type="subcellular location">
    <subcellularLocation>
        <location evidence="1">Cell membrane</location>
        <topology evidence="1">Multi-pass membrane protein</topology>
    </subcellularLocation>
</comment>
<keyword evidence="5 8" id="KW-0812">Transmembrane</keyword>
<dbReference type="PANTHER" id="PTHR36838:SF3">
    <property type="entry name" value="TRANSPORTER AUXIN EFFLUX CARRIER EC FAMILY"/>
    <property type="match status" value="1"/>
</dbReference>
<feature type="transmembrane region" description="Helical" evidence="8">
    <location>
        <begin position="64"/>
        <end position="84"/>
    </location>
</feature>
<reference evidence="9 10" key="1">
    <citation type="submission" date="2019-12" db="EMBL/GenBank/DDBJ databases">
        <title>Comparative genomics gives insights into the taxonomy of the Azoarcus-Aromatoleum group and reveals separate origins of nif in the plant-associated Azoarcus and non-plant-associated Aromatoleum sub-groups.</title>
        <authorList>
            <person name="Lafos M."/>
            <person name="Maluk M."/>
            <person name="Batista M."/>
            <person name="Junghare M."/>
            <person name="Carmona M."/>
            <person name="Faoro H."/>
            <person name="Cruz L.M."/>
            <person name="Battistoni F."/>
            <person name="De Souza E."/>
            <person name="Pedrosa F."/>
            <person name="Chen W.-M."/>
            <person name="Poole P.S."/>
            <person name="Dixon R.A."/>
            <person name="James E.K."/>
        </authorList>
    </citation>
    <scope>NUCLEOTIDE SEQUENCE [LARGE SCALE GENOMIC DNA]</scope>
    <source>
        <strain evidence="9 10">ToN1</strain>
    </source>
</reference>
<dbReference type="Proteomes" id="UP000652074">
    <property type="component" value="Unassembled WGS sequence"/>
</dbReference>
<protein>
    <submittedName>
        <fullName evidence="9">AEC family transporter</fullName>
    </submittedName>
</protein>
<evidence type="ECO:0000256" key="5">
    <source>
        <dbReference type="ARBA" id="ARBA00022692"/>
    </source>
</evidence>
<evidence type="ECO:0000256" key="1">
    <source>
        <dbReference type="ARBA" id="ARBA00004651"/>
    </source>
</evidence>
<evidence type="ECO:0000256" key="2">
    <source>
        <dbReference type="ARBA" id="ARBA00010145"/>
    </source>
</evidence>
<evidence type="ECO:0000256" key="6">
    <source>
        <dbReference type="ARBA" id="ARBA00022989"/>
    </source>
</evidence>
<keyword evidence="7 8" id="KW-0472">Membrane</keyword>
<evidence type="ECO:0000256" key="4">
    <source>
        <dbReference type="ARBA" id="ARBA00022475"/>
    </source>
</evidence>
<keyword evidence="3" id="KW-0813">Transport</keyword>
<proteinExistence type="inferred from homology"/>
<keyword evidence="10" id="KW-1185">Reference proteome</keyword>
<dbReference type="InterPro" id="IPR004776">
    <property type="entry name" value="Mem_transp_PIN-like"/>
</dbReference>
<feature type="transmembrane region" description="Helical" evidence="8">
    <location>
        <begin position="6"/>
        <end position="22"/>
    </location>
</feature>
<dbReference type="EMBL" id="WTVR01000001">
    <property type="protein sequence ID" value="NMF86909.1"/>
    <property type="molecule type" value="Genomic_DNA"/>
</dbReference>
<feature type="transmembrane region" description="Helical" evidence="8">
    <location>
        <begin position="170"/>
        <end position="189"/>
    </location>
</feature>
<feature type="transmembrane region" description="Helical" evidence="8">
    <location>
        <begin position="126"/>
        <end position="149"/>
    </location>
</feature>
<keyword evidence="4" id="KW-1003">Cell membrane</keyword>
<feature type="transmembrane region" description="Helical" evidence="8">
    <location>
        <begin position="267"/>
        <end position="286"/>
    </location>
</feature>
<feature type="transmembrane region" description="Helical" evidence="8">
    <location>
        <begin position="237"/>
        <end position="261"/>
    </location>
</feature>
<feature type="transmembrane region" description="Helical" evidence="8">
    <location>
        <begin position="195"/>
        <end position="216"/>
    </location>
</feature>
<feature type="transmembrane region" description="Helical" evidence="8">
    <location>
        <begin position="34"/>
        <end position="52"/>
    </location>
</feature>
<dbReference type="Gene3D" id="1.20.1530.20">
    <property type="match status" value="1"/>
</dbReference>
<dbReference type="RefSeq" id="WP_169204401.1">
    <property type="nucleotide sequence ID" value="NZ_CP059560.1"/>
</dbReference>
<comment type="similarity">
    <text evidence="2">Belongs to the auxin efflux carrier (TC 2.A.69) family.</text>
</comment>
<organism evidence="9 10">
    <name type="scientific">Aromatoleum petrolei</name>
    <dbReference type="NCBI Taxonomy" id="76116"/>
    <lineage>
        <taxon>Bacteria</taxon>
        <taxon>Pseudomonadati</taxon>
        <taxon>Pseudomonadota</taxon>
        <taxon>Betaproteobacteria</taxon>
        <taxon>Rhodocyclales</taxon>
        <taxon>Rhodocyclaceae</taxon>
        <taxon>Aromatoleum</taxon>
    </lineage>
</organism>
<sequence>MQQILLVTFPFFALVLCGYLAGRRRMLPLEAIPGLNTFVLYFALPCMLYRFAAGTPIAKLLDAGAFALWMVCALAMVALTIVTTKKGAIGWNDASFGALVAAFPNSGFMGMPLLVSLLGARAAAPAMVPLAVDMVITSSLCIALSRLSAANGGGARRAAVNALKSVMVNPLPWAIMLGGLSSATGVLPYKPLMRVVEMLADAGSPTALFTIGAVLARSQMAVKAQHPEHRSLGDVPLVVLYKLIVHPALVFGVGTLAIWLGLPLDPFTLTVLVLVAALPSASNVPMLTERFGADTGRVARVVLATTACAFLSFSAAVALLVE</sequence>
<name>A0ABX1MLC2_9RHOO</name>
<evidence type="ECO:0000256" key="3">
    <source>
        <dbReference type="ARBA" id="ARBA00022448"/>
    </source>
</evidence>
<dbReference type="InterPro" id="IPR038770">
    <property type="entry name" value="Na+/solute_symporter_sf"/>
</dbReference>
<gene>
    <name evidence="9" type="ORF">GPA26_00290</name>
</gene>
<evidence type="ECO:0000313" key="9">
    <source>
        <dbReference type="EMBL" id="NMF86909.1"/>
    </source>
</evidence>
<feature type="transmembrane region" description="Helical" evidence="8">
    <location>
        <begin position="96"/>
        <end position="120"/>
    </location>
</feature>
<evidence type="ECO:0000256" key="8">
    <source>
        <dbReference type="SAM" id="Phobius"/>
    </source>
</evidence>